<sequence length="207" mass="23791">MWQKIADAEGLREAIRQQPEMMADLQLVAELGLPQGCIAAGYIRNFVWDVLHGYTVRTPLHDVDVLYYDPLCLDEEAEKTYDARLRERNPRLNWSAKNQARMHLRNGVAPYLSVEDAMKRWPETATAVGARIDAAGEVEIIAPLGLADLLSLQVRQGPYFHDDAVFRQRVNSKAWFSRWPRLVLVEKEERERCDTSHMRGSGNIIRF</sequence>
<organism evidence="1 2">
    <name type="scientific">Paenibacillus mellifer</name>
    <dbReference type="NCBI Taxonomy" id="2937794"/>
    <lineage>
        <taxon>Bacteria</taxon>
        <taxon>Bacillati</taxon>
        <taxon>Bacillota</taxon>
        <taxon>Bacilli</taxon>
        <taxon>Bacillales</taxon>
        <taxon>Paenibacillaceae</taxon>
        <taxon>Paenibacillus</taxon>
    </lineage>
</organism>
<keyword evidence="2" id="KW-1185">Reference proteome</keyword>
<dbReference type="Proteomes" id="UP001139534">
    <property type="component" value="Unassembled WGS sequence"/>
</dbReference>
<evidence type="ECO:0000313" key="2">
    <source>
        <dbReference type="Proteomes" id="UP001139534"/>
    </source>
</evidence>
<dbReference type="PANTHER" id="PTHR39166:SF1">
    <property type="entry name" value="BLL1166 PROTEIN"/>
    <property type="match status" value="1"/>
</dbReference>
<comment type="caution">
    <text evidence="1">The sequence shown here is derived from an EMBL/GenBank/DDBJ whole genome shotgun (WGS) entry which is preliminary data.</text>
</comment>
<dbReference type="Pfam" id="PF06042">
    <property type="entry name" value="NTP_transf_6"/>
    <property type="match status" value="1"/>
</dbReference>
<dbReference type="InterPro" id="IPR009267">
    <property type="entry name" value="NTP_transf_6"/>
</dbReference>
<name>A0A9X1Y0Y7_9BACL</name>
<gene>
    <name evidence="1" type="ORF">M0651_14825</name>
</gene>
<accession>A0A9X1Y0Y7</accession>
<dbReference type="PANTHER" id="PTHR39166">
    <property type="entry name" value="BLL1166 PROTEIN"/>
    <property type="match status" value="1"/>
</dbReference>
<proteinExistence type="predicted"/>
<dbReference type="AlphaFoldDB" id="A0A9X1Y0Y7"/>
<dbReference type="RefSeq" id="WP_248552518.1">
    <property type="nucleotide sequence ID" value="NZ_JALPRK010000013.1"/>
</dbReference>
<protein>
    <submittedName>
        <fullName evidence="1">Nucleotidyltransferase family protein</fullName>
    </submittedName>
</protein>
<evidence type="ECO:0000313" key="1">
    <source>
        <dbReference type="EMBL" id="MCK8488446.1"/>
    </source>
</evidence>
<dbReference type="EMBL" id="JALPRK010000013">
    <property type="protein sequence ID" value="MCK8488446.1"/>
    <property type="molecule type" value="Genomic_DNA"/>
</dbReference>
<reference evidence="1" key="1">
    <citation type="submission" date="2022-04" db="EMBL/GenBank/DDBJ databases">
        <authorList>
            <person name="Seo M.-J."/>
        </authorList>
    </citation>
    <scope>NUCLEOTIDE SEQUENCE</scope>
    <source>
        <strain evidence="1">MBLB2552</strain>
    </source>
</reference>